<sequence length="338" mass="36221">MRGVETLVAAEVRAFGRVRRIGHREVFFDCAEPVPEVAELRCADDVLLVAAELTGVGRRRADLRLLAEAAAKVPGHRMLALRKRFGGPARSAHVDVTASFVGRRNYNRYDLEDAVGVPLGAALGVPYRSRRGGVAPPEGGCSWRVTVVDDRAVLALRIGARPAHRREYRQISRPGSLHPPLASALVRLAEPFDGARLLDPCCGTGTIPIEAALSRPSLSVIGCDRDPRAVAAAAVNGRSTTGRWAVADAGRLPVATGSVDLVVSNPPWDRQIPPAGVLAREPARFWRELRRVLRPGGRAVLLLPEPDLGGAGTAGLALLDRRPVSLFGSHPEVVRLRA</sequence>
<dbReference type="PROSITE" id="PS00092">
    <property type="entry name" value="N6_MTASE"/>
    <property type="match status" value="1"/>
</dbReference>
<accession>A0A1H6DIR2</accession>
<dbReference type="SUPFAM" id="SSF53335">
    <property type="entry name" value="S-adenosyl-L-methionine-dependent methyltransferases"/>
    <property type="match status" value="1"/>
</dbReference>
<keyword evidence="4" id="KW-1185">Reference proteome</keyword>
<protein>
    <submittedName>
        <fullName evidence="2">23S rRNA G2445 N2-methylase RlmL</fullName>
    </submittedName>
</protein>
<proteinExistence type="predicted"/>
<dbReference type="PRINTS" id="PR00507">
    <property type="entry name" value="N12N6MTFRASE"/>
</dbReference>
<evidence type="ECO:0000313" key="4">
    <source>
        <dbReference type="Proteomes" id="UP000199690"/>
    </source>
</evidence>
<dbReference type="EMBL" id="FNVB01000006">
    <property type="protein sequence ID" value="SEG85120.1"/>
    <property type="molecule type" value="Genomic_DNA"/>
</dbReference>
<organism evidence="2 5">
    <name type="scientific">Saccharopolyspora kobensis</name>
    <dbReference type="NCBI Taxonomy" id="146035"/>
    <lineage>
        <taxon>Bacteria</taxon>
        <taxon>Bacillati</taxon>
        <taxon>Actinomycetota</taxon>
        <taxon>Actinomycetes</taxon>
        <taxon>Pseudonocardiales</taxon>
        <taxon>Pseudonocardiaceae</taxon>
        <taxon>Saccharopolyspora</taxon>
    </lineage>
</organism>
<dbReference type="CDD" id="cd02440">
    <property type="entry name" value="AdoMet_MTases"/>
    <property type="match status" value="1"/>
</dbReference>
<reference evidence="4 5" key="1">
    <citation type="submission" date="2016-10" db="EMBL/GenBank/DDBJ databases">
        <authorList>
            <person name="Varghese N."/>
            <person name="Submissions S."/>
        </authorList>
    </citation>
    <scope>NUCLEOTIDE SEQUENCE [LARGE SCALE GENOMIC DNA]</scope>
    <source>
        <strain evidence="5">ATCC 20501</strain>
        <strain evidence="3 4">CGMCC 4.3529</strain>
    </source>
</reference>
<dbReference type="Gene3D" id="3.40.50.150">
    <property type="entry name" value="Vaccinia Virus protein VP39"/>
    <property type="match status" value="1"/>
</dbReference>
<keyword evidence="2" id="KW-0808">Transferase</keyword>
<dbReference type="InterPro" id="IPR000241">
    <property type="entry name" value="RlmKL-like_Mtase"/>
</dbReference>
<reference evidence="2" key="2">
    <citation type="submission" date="2016-10" db="EMBL/GenBank/DDBJ databases">
        <authorList>
            <person name="de Groot N.N."/>
        </authorList>
    </citation>
    <scope>NUCLEOTIDE SEQUENCE [LARGE SCALE GENOMIC DNA]</scope>
    <source>
        <strain evidence="2">ATCC 20501</strain>
    </source>
</reference>
<dbReference type="Proteomes" id="UP000199690">
    <property type="component" value="Unassembled WGS sequence"/>
</dbReference>
<dbReference type="GO" id="GO:0030488">
    <property type="term" value="P:tRNA methylation"/>
    <property type="evidence" value="ECO:0007669"/>
    <property type="project" value="TreeGrafter"/>
</dbReference>
<dbReference type="EMBL" id="FOME01000003">
    <property type="protein sequence ID" value="SFD25428.1"/>
    <property type="molecule type" value="Genomic_DNA"/>
</dbReference>
<dbReference type="PANTHER" id="PTHR14911:SF13">
    <property type="entry name" value="TRNA (GUANINE(6)-N2)-METHYLTRANSFERASE THUMP3"/>
    <property type="match status" value="1"/>
</dbReference>
<keyword evidence="2" id="KW-0489">Methyltransferase</keyword>
<dbReference type="SMR" id="A0A1H6DIR2"/>
<feature type="domain" description="Ribosomal RNA large subunit methyltransferase K/L-like methyltransferase" evidence="1">
    <location>
        <begin position="166"/>
        <end position="305"/>
    </location>
</feature>
<dbReference type="Proteomes" id="UP000236729">
    <property type="component" value="Unassembled WGS sequence"/>
</dbReference>
<evidence type="ECO:0000313" key="5">
    <source>
        <dbReference type="Proteomes" id="UP000236729"/>
    </source>
</evidence>
<gene>
    <name evidence="2" type="ORF">SAMN02982929_04532</name>
    <name evidence="3" type="ORF">SAMN05216506_103257</name>
</gene>
<dbReference type="Gene3D" id="3.30.2130.30">
    <property type="match status" value="1"/>
</dbReference>
<dbReference type="AlphaFoldDB" id="A0A1H6DIR2"/>
<dbReference type="InterPro" id="IPR002052">
    <property type="entry name" value="DNA_methylase_N6_adenine_CS"/>
</dbReference>
<dbReference type="GO" id="GO:0003676">
    <property type="term" value="F:nucleic acid binding"/>
    <property type="evidence" value="ECO:0007669"/>
    <property type="project" value="InterPro"/>
</dbReference>
<name>A0A1H6DIR2_9PSEU</name>
<dbReference type="Pfam" id="PF01170">
    <property type="entry name" value="UPF0020"/>
    <property type="match status" value="1"/>
</dbReference>
<evidence type="ECO:0000313" key="3">
    <source>
        <dbReference type="EMBL" id="SFD25428.1"/>
    </source>
</evidence>
<accession>A0A1I1QZX8</accession>
<dbReference type="PANTHER" id="PTHR14911">
    <property type="entry name" value="THUMP DOMAIN-CONTAINING"/>
    <property type="match status" value="1"/>
</dbReference>
<evidence type="ECO:0000313" key="2">
    <source>
        <dbReference type="EMBL" id="SEG85120.1"/>
    </source>
</evidence>
<dbReference type="GO" id="GO:0016423">
    <property type="term" value="F:tRNA (guanine) methyltransferase activity"/>
    <property type="evidence" value="ECO:0007669"/>
    <property type="project" value="TreeGrafter"/>
</dbReference>
<dbReference type="InterPro" id="IPR029063">
    <property type="entry name" value="SAM-dependent_MTases_sf"/>
</dbReference>
<evidence type="ECO:0000259" key="1">
    <source>
        <dbReference type="Pfam" id="PF01170"/>
    </source>
</evidence>